<evidence type="ECO:0000313" key="1">
    <source>
        <dbReference type="EMBL" id="KJY81713.1"/>
    </source>
</evidence>
<dbReference type="OrthoDB" id="5916286at2"/>
<name>A0A0F4NFS3_9VIBR</name>
<dbReference type="AlphaFoldDB" id="A0A0F4NFS3"/>
<dbReference type="RefSeq" id="WP_045956921.1">
    <property type="nucleotide sequence ID" value="NZ_JXXV01000031.1"/>
</dbReference>
<comment type="caution">
    <text evidence="1">The sequence shown here is derived from an EMBL/GenBank/DDBJ whole genome shotgun (WGS) entry which is preliminary data.</text>
</comment>
<evidence type="ECO:0000313" key="2">
    <source>
        <dbReference type="Proteomes" id="UP000033673"/>
    </source>
</evidence>
<protein>
    <submittedName>
        <fullName evidence="1">Uncharacterized protein</fullName>
    </submittedName>
</protein>
<dbReference type="PATRIC" id="fig|579748.3.peg.3490"/>
<dbReference type="Proteomes" id="UP000033673">
    <property type="component" value="Unassembled WGS sequence"/>
</dbReference>
<sequence length="215" mass="23363">MIQTNPKAILDTELGRASKVLNVPQGYVGFCFQPKKFPDQAKTALITTGVGPCHCLVVVENESESAFLCHLDESFTANAVNLTRQLMEILRDGSGVKQPYYSASLVTSGSSTDTTARGASVVQAINNFCQGGNLNGKLDAPLRVVNVSRTDHMHMIGQNNHLMGNINQQKWINSSDGAPGWSDWQRIGGMSPGFSGRRLRHLLNPNNPPRTFIPA</sequence>
<organism evidence="1 2">
    <name type="scientific">Vibrio galatheae</name>
    <dbReference type="NCBI Taxonomy" id="579748"/>
    <lineage>
        <taxon>Bacteria</taxon>
        <taxon>Pseudomonadati</taxon>
        <taxon>Pseudomonadota</taxon>
        <taxon>Gammaproteobacteria</taxon>
        <taxon>Vibrionales</taxon>
        <taxon>Vibrionaceae</taxon>
        <taxon>Vibrio</taxon>
    </lineage>
</organism>
<dbReference type="EMBL" id="JXXV01000031">
    <property type="protein sequence ID" value="KJY81713.1"/>
    <property type="molecule type" value="Genomic_DNA"/>
</dbReference>
<gene>
    <name evidence="1" type="ORF">TW81_16900</name>
</gene>
<keyword evidence="2" id="KW-1185">Reference proteome</keyword>
<reference evidence="1 2" key="1">
    <citation type="journal article" date="2015" name="BMC Genomics">
        <title>Genome mining reveals unlocked bioactive potential of marine Gram-negative bacteria.</title>
        <authorList>
            <person name="Machado H."/>
            <person name="Sonnenschein E.C."/>
            <person name="Melchiorsen J."/>
            <person name="Gram L."/>
        </authorList>
    </citation>
    <scope>NUCLEOTIDE SEQUENCE [LARGE SCALE GENOMIC DNA]</scope>
    <source>
        <strain evidence="1 2">S2757</strain>
    </source>
</reference>
<accession>A0A0F4NFS3</accession>
<proteinExistence type="predicted"/>